<dbReference type="AlphaFoldDB" id="A0A2J0UDN9"/>
<evidence type="ECO:0000313" key="1">
    <source>
        <dbReference type="EMBL" id="PJL31558.1"/>
    </source>
</evidence>
<dbReference type="Proteomes" id="UP000230167">
    <property type="component" value="Unassembled WGS sequence"/>
</dbReference>
<name>A0A2J0UDN9_STEMA</name>
<protein>
    <submittedName>
        <fullName evidence="1">Uncharacterized protein</fullName>
    </submittedName>
</protein>
<dbReference type="EMBL" id="NEQV01000002">
    <property type="protein sequence ID" value="PJL31558.1"/>
    <property type="molecule type" value="Genomic_DNA"/>
</dbReference>
<sequence>MRSSVASRASYEVIAQLSREVNEVDAADELIRTAVDRRAVAGLLELPRRDLEVNVRVGIGEGLRACLNLSAATLEEMAFASASLSFDPALTGDAGRDGSEMAEEEYSATRPELVVVLVGDAPESGEEVILSRFERQLYRTGDIQSGVHEVLQLGLQKVQGEAKLWGLQVGVRLSSQRGLWPGFNLSCDVIGLMASGSVSLDFDPYV</sequence>
<organism evidence="1 2">
    <name type="scientific">Stenotrophomonas maltophilia</name>
    <name type="common">Pseudomonas maltophilia</name>
    <name type="synonym">Xanthomonas maltophilia</name>
    <dbReference type="NCBI Taxonomy" id="40324"/>
    <lineage>
        <taxon>Bacteria</taxon>
        <taxon>Pseudomonadati</taxon>
        <taxon>Pseudomonadota</taxon>
        <taxon>Gammaproteobacteria</taxon>
        <taxon>Lysobacterales</taxon>
        <taxon>Lysobacteraceae</taxon>
        <taxon>Stenotrophomonas</taxon>
        <taxon>Stenotrophomonas maltophilia group</taxon>
    </lineage>
</organism>
<accession>A0A2J0UDN9</accession>
<proteinExistence type="predicted"/>
<gene>
    <name evidence="1" type="ORF">B9Y64_08260</name>
</gene>
<reference evidence="1 2" key="1">
    <citation type="journal article" date="2017" name="Front. Microbiol.">
        <title>Double-Face Meets the Bacterial World: The Opportunistic Pathogen Stenotrophomonas maltophilia.</title>
        <authorList>
            <person name="Lira F."/>
            <person name="Berg G."/>
            <person name="Martinez J.L."/>
        </authorList>
    </citation>
    <scope>NUCLEOTIDE SEQUENCE [LARGE SCALE GENOMIC DNA]</scope>
    <source>
        <strain evidence="1 2">EA1</strain>
    </source>
</reference>
<evidence type="ECO:0000313" key="2">
    <source>
        <dbReference type="Proteomes" id="UP000230167"/>
    </source>
</evidence>
<comment type="caution">
    <text evidence="1">The sequence shown here is derived from an EMBL/GenBank/DDBJ whole genome shotgun (WGS) entry which is preliminary data.</text>
</comment>